<protein>
    <submittedName>
        <fullName evidence="1">Uncharacterized protein</fullName>
    </submittedName>
</protein>
<proteinExistence type="predicted"/>
<organism evidence="1">
    <name type="scientific">Kitasatospora sp. CMC57</name>
    <dbReference type="NCBI Taxonomy" id="3231513"/>
    <lineage>
        <taxon>Bacteria</taxon>
        <taxon>Bacillati</taxon>
        <taxon>Actinomycetota</taxon>
        <taxon>Actinomycetes</taxon>
        <taxon>Kitasatosporales</taxon>
        <taxon>Streptomycetaceae</taxon>
        <taxon>Kitasatospora</taxon>
    </lineage>
</organism>
<accession>A0AB33JN38</accession>
<dbReference type="AlphaFoldDB" id="A0AB33JN38"/>
<sequence>MLGMLMAALDQTIVSTALPTIAADLGGGGLSEAWRRWLGHHLDDWDVTDPADRVALDRAVESIAARLYEEEQEHASV</sequence>
<dbReference type="EMBL" id="AP035881">
    <property type="protein sequence ID" value="BFP44251.1"/>
    <property type="molecule type" value="Genomic_DNA"/>
</dbReference>
<reference evidence="1" key="1">
    <citation type="submission" date="2024-07" db="EMBL/GenBank/DDBJ databases">
        <title>Complete genome sequences of cellulolytic bacteria, Kitasatospora sp. CMC57 and Streptomyces sp. CMC78, isolated from Japanese agricultural soil.</title>
        <authorList>
            <person name="Hashimoto T."/>
            <person name="Ito M."/>
            <person name="Iwamoto M."/>
            <person name="Fukahori D."/>
            <person name="Shoda T."/>
            <person name="Sakoda M."/>
            <person name="Morohoshi T."/>
            <person name="Mitsuboshi M."/>
            <person name="Nishizawa T."/>
        </authorList>
    </citation>
    <scope>NUCLEOTIDE SEQUENCE</scope>
    <source>
        <strain evidence="1">CMC57</strain>
    </source>
</reference>
<gene>
    <name evidence="1" type="ORF">KCMC57_06190</name>
</gene>
<evidence type="ECO:0000313" key="1">
    <source>
        <dbReference type="EMBL" id="BFP44251.1"/>
    </source>
</evidence>
<name>A0AB33JN38_9ACTN</name>